<sequence>MGNVIFTKGSSSSTTRSDCSPFLNWDGKKPESEDEISVVYRSLVATVKLQPTLDDSLEAKAVKFLESLDPIYPEVIHALLSNHGRTCGDFSTDFVQSIVVLISTRNRVITATAMMMLESLILWCLQNIRLALVKADLIPQLINTLNPLSLSFTEAVDIHVPLLKIINYSILLASPYDLARIGIEDENEQQAVRETVLKQLGDSK</sequence>
<comment type="caution">
    <text evidence="1">The sequence shown here is derived from an EMBL/GenBank/DDBJ whole genome shotgun (WGS) entry which is preliminary data.</text>
</comment>
<protein>
    <submittedName>
        <fullName evidence="1">Uncharacterized protein</fullName>
    </submittedName>
</protein>
<evidence type="ECO:0000313" key="1">
    <source>
        <dbReference type="EMBL" id="KAK2958133.1"/>
    </source>
</evidence>
<dbReference type="EMBL" id="JARBJD010000040">
    <property type="protein sequence ID" value="KAK2958133.1"/>
    <property type="molecule type" value="Genomic_DNA"/>
</dbReference>
<accession>A0ABQ9Y358</accession>
<proteinExistence type="predicted"/>
<evidence type="ECO:0000313" key="2">
    <source>
        <dbReference type="Proteomes" id="UP001281761"/>
    </source>
</evidence>
<name>A0ABQ9Y358_9EUKA</name>
<keyword evidence="2" id="KW-1185">Reference proteome</keyword>
<dbReference type="Proteomes" id="UP001281761">
    <property type="component" value="Unassembled WGS sequence"/>
</dbReference>
<organism evidence="1 2">
    <name type="scientific">Blattamonas nauphoetae</name>
    <dbReference type="NCBI Taxonomy" id="2049346"/>
    <lineage>
        <taxon>Eukaryota</taxon>
        <taxon>Metamonada</taxon>
        <taxon>Preaxostyla</taxon>
        <taxon>Oxymonadida</taxon>
        <taxon>Blattamonas</taxon>
    </lineage>
</organism>
<gene>
    <name evidence="1" type="ORF">BLNAU_6837</name>
</gene>
<reference evidence="1 2" key="1">
    <citation type="journal article" date="2022" name="bioRxiv">
        <title>Genomics of Preaxostyla Flagellates Illuminates Evolutionary Transitions and the Path Towards Mitochondrial Loss.</title>
        <authorList>
            <person name="Novak L.V.F."/>
            <person name="Treitli S.C."/>
            <person name="Pyrih J."/>
            <person name="Halakuc P."/>
            <person name="Pipaliya S.V."/>
            <person name="Vacek V."/>
            <person name="Brzon O."/>
            <person name="Soukal P."/>
            <person name="Eme L."/>
            <person name="Dacks J.B."/>
            <person name="Karnkowska A."/>
            <person name="Elias M."/>
            <person name="Hampl V."/>
        </authorList>
    </citation>
    <scope>NUCLEOTIDE SEQUENCE [LARGE SCALE GENOMIC DNA]</scope>
    <source>
        <strain evidence="1">NAU3</strain>
        <tissue evidence="1">Gut</tissue>
    </source>
</reference>